<evidence type="ECO:0000256" key="7">
    <source>
        <dbReference type="PROSITE-ProRule" id="PRU00182"/>
    </source>
</evidence>
<comment type="caution">
    <text evidence="10">The sequence shown here is derived from an EMBL/GenBank/DDBJ whole genome shotgun (WGS) entry which is preliminary data.</text>
</comment>
<dbReference type="InterPro" id="IPR006224">
    <property type="entry name" value="PsdUridine_synth_RluA-like_CS"/>
</dbReference>
<dbReference type="CDD" id="cd02869">
    <property type="entry name" value="PseudoU_synth_RluA_like"/>
    <property type="match status" value="1"/>
</dbReference>
<dbReference type="SUPFAM" id="SSF55174">
    <property type="entry name" value="Alpha-L RNA-binding motif"/>
    <property type="match status" value="1"/>
</dbReference>
<dbReference type="InterPro" id="IPR006225">
    <property type="entry name" value="PsdUridine_synth_RluC/D"/>
</dbReference>
<comment type="catalytic activity">
    <reaction evidence="8">
        <text>a uridine in RNA = a pseudouridine in RNA</text>
        <dbReference type="Rhea" id="RHEA:48348"/>
        <dbReference type="Rhea" id="RHEA-COMP:12068"/>
        <dbReference type="Rhea" id="RHEA-COMP:12069"/>
        <dbReference type="ChEBI" id="CHEBI:65314"/>
        <dbReference type="ChEBI" id="CHEBI:65315"/>
    </reaction>
</comment>
<gene>
    <name evidence="10" type="ORF">ACFQND_24890</name>
</gene>
<dbReference type="InterPro" id="IPR036986">
    <property type="entry name" value="S4_RNA-bd_sf"/>
</dbReference>
<sequence>MPVVESIAPEVKILPQATLVTVDEDYAGQRLDNFLIRQLKGVPKTHVYRIIRSGEVRVNKGRAQADTRVEAGDIVRLPPVRTSERAEQKVQAMAREVARHGASSTVGGYAPAAEFPVLFEDDFVLAIDKPAGVAVHGGSGVSFGVIEQLRMARPEADFLELVHRLDRETSGILLIAKRRMALKLLQEQFRERETDKVYLALACGDWPANHRVIDKALHKYLLENGERRVKVVANDHPDGLRSVTLVKVRQAIPASPAAPATPFTLLEVTIKTGRTHQIRVHLAGEGHPIAGDDKYGDFELNKALQKTVAGAPALKRMFLHAWSLKFNHPKLRKVVHLQAALPPELQQFLPPGMEVLAPGVVP</sequence>
<evidence type="ECO:0000256" key="4">
    <source>
        <dbReference type="ARBA" id="ARBA00022552"/>
    </source>
</evidence>
<dbReference type="SMART" id="SM00363">
    <property type="entry name" value="S4"/>
    <property type="match status" value="1"/>
</dbReference>
<keyword evidence="4" id="KW-0698">rRNA processing</keyword>
<comment type="catalytic activity">
    <reaction evidence="1">
        <text>uridine(955/2504/2580) in 23S rRNA = pseudouridine(955/2504/2580) in 23S rRNA</text>
        <dbReference type="Rhea" id="RHEA:42528"/>
        <dbReference type="Rhea" id="RHEA-COMP:10099"/>
        <dbReference type="Rhea" id="RHEA-COMP:10100"/>
        <dbReference type="ChEBI" id="CHEBI:65314"/>
        <dbReference type="ChEBI" id="CHEBI:65315"/>
        <dbReference type="EC" id="5.4.99.24"/>
    </reaction>
</comment>
<dbReference type="Gene3D" id="3.30.2350.10">
    <property type="entry name" value="Pseudouridine synthase"/>
    <property type="match status" value="1"/>
</dbReference>
<accession>A0ABW1U5H0</accession>
<dbReference type="InterPro" id="IPR002942">
    <property type="entry name" value="S4_RNA-bd"/>
</dbReference>
<name>A0ABW1U5H0_9BURK</name>
<keyword evidence="11" id="KW-1185">Reference proteome</keyword>
<evidence type="ECO:0000256" key="2">
    <source>
        <dbReference type="ARBA" id="ARBA00002876"/>
    </source>
</evidence>
<evidence type="ECO:0000259" key="9">
    <source>
        <dbReference type="SMART" id="SM00363"/>
    </source>
</evidence>
<evidence type="ECO:0000313" key="11">
    <source>
        <dbReference type="Proteomes" id="UP001596270"/>
    </source>
</evidence>
<dbReference type="RefSeq" id="WP_377414996.1">
    <property type="nucleotide sequence ID" value="NZ_JBHSRS010000084.1"/>
</dbReference>
<dbReference type="InterPro" id="IPR006145">
    <property type="entry name" value="PsdUridine_synth_RsuA/RluA"/>
</dbReference>
<dbReference type="EC" id="5.4.99.-" evidence="8"/>
<keyword evidence="6 8" id="KW-0413">Isomerase</keyword>
<proteinExistence type="inferred from homology"/>
<comment type="function">
    <text evidence="2">Responsible for synthesis of pseudouridine from uracil at positions 955, 2504 and 2580 in 23S ribosomal RNA.</text>
</comment>
<dbReference type="InterPro" id="IPR020103">
    <property type="entry name" value="PsdUridine_synth_cat_dom_sf"/>
</dbReference>
<evidence type="ECO:0000256" key="3">
    <source>
        <dbReference type="ARBA" id="ARBA00010876"/>
    </source>
</evidence>
<dbReference type="EMBL" id="JBHSRS010000084">
    <property type="protein sequence ID" value="MFC6284474.1"/>
    <property type="molecule type" value="Genomic_DNA"/>
</dbReference>
<dbReference type="SUPFAM" id="SSF55120">
    <property type="entry name" value="Pseudouridine synthase"/>
    <property type="match status" value="1"/>
</dbReference>
<keyword evidence="5 7" id="KW-0694">RNA-binding</keyword>
<dbReference type="PANTHER" id="PTHR21600:SF92">
    <property type="entry name" value="RIBOSOMAL LARGE SUBUNIT PSEUDOURIDINE SYNTHASE C"/>
    <property type="match status" value="1"/>
</dbReference>
<evidence type="ECO:0000256" key="6">
    <source>
        <dbReference type="ARBA" id="ARBA00023235"/>
    </source>
</evidence>
<evidence type="ECO:0000256" key="8">
    <source>
        <dbReference type="RuleBase" id="RU362028"/>
    </source>
</evidence>
<comment type="similarity">
    <text evidence="3 8">Belongs to the pseudouridine synthase RluA family.</text>
</comment>
<dbReference type="InterPro" id="IPR050188">
    <property type="entry name" value="RluA_PseudoU_synthase"/>
</dbReference>
<evidence type="ECO:0000313" key="10">
    <source>
        <dbReference type="EMBL" id="MFC6284474.1"/>
    </source>
</evidence>
<protein>
    <recommendedName>
        <fullName evidence="8">Pseudouridine synthase</fullName>
        <ecNumber evidence="8">5.4.99.-</ecNumber>
    </recommendedName>
</protein>
<dbReference type="PANTHER" id="PTHR21600">
    <property type="entry name" value="MITOCHONDRIAL RNA PSEUDOURIDINE SYNTHASE"/>
    <property type="match status" value="1"/>
</dbReference>
<feature type="domain" description="RNA-binding S4" evidence="9">
    <location>
        <begin position="29"/>
        <end position="91"/>
    </location>
</feature>
<dbReference type="Pfam" id="PF00849">
    <property type="entry name" value="PseudoU_synth_2"/>
    <property type="match status" value="1"/>
</dbReference>
<dbReference type="Gene3D" id="3.10.290.10">
    <property type="entry name" value="RNA-binding S4 domain"/>
    <property type="match status" value="1"/>
</dbReference>
<dbReference type="PROSITE" id="PS01129">
    <property type="entry name" value="PSI_RLU"/>
    <property type="match status" value="1"/>
</dbReference>
<organism evidence="10 11">
    <name type="scientific">Polaromonas aquatica</name>
    <dbReference type="NCBI Taxonomy" id="332657"/>
    <lineage>
        <taxon>Bacteria</taxon>
        <taxon>Pseudomonadati</taxon>
        <taxon>Pseudomonadota</taxon>
        <taxon>Betaproteobacteria</taxon>
        <taxon>Burkholderiales</taxon>
        <taxon>Comamonadaceae</taxon>
        <taxon>Polaromonas</taxon>
    </lineage>
</organism>
<dbReference type="Pfam" id="PF01479">
    <property type="entry name" value="S4"/>
    <property type="match status" value="1"/>
</dbReference>
<dbReference type="CDD" id="cd00165">
    <property type="entry name" value="S4"/>
    <property type="match status" value="1"/>
</dbReference>
<reference evidence="11" key="1">
    <citation type="journal article" date="2019" name="Int. J. Syst. Evol. Microbiol.">
        <title>The Global Catalogue of Microorganisms (GCM) 10K type strain sequencing project: providing services to taxonomists for standard genome sequencing and annotation.</title>
        <authorList>
            <consortium name="The Broad Institute Genomics Platform"/>
            <consortium name="The Broad Institute Genome Sequencing Center for Infectious Disease"/>
            <person name="Wu L."/>
            <person name="Ma J."/>
        </authorList>
    </citation>
    <scope>NUCLEOTIDE SEQUENCE [LARGE SCALE GENOMIC DNA]</scope>
    <source>
        <strain evidence="11">CCUG 39402</strain>
    </source>
</reference>
<evidence type="ECO:0000256" key="1">
    <source>
        <dbReference type="ARBA" id="ARBA00000381"/>
    </source>
</evidence>
<evidence type="ECO:0000256" key="5">
    <source>
        <dbReference type="ARBA" id="ARBA00022884"/>
    </source>
</evidence>
<dbReference type="Proteomes" id="UP001596270">
    <property type="component" value="Unassembled WGS sequence"/>
</dbReference>
<dbReference type="NCBIfam" id="TIGR00005">
    <property type="entry name" value="rluA_subfam"/>
    <property type="match status" value="1"/>
</dbReference>
<dbReference type="PROSITE" id="PS50889">
    <property type="entry name" value="S4"/>
    <property type="match status" value="1"/>
</dbReference>